<dbReference type="InParanoid" id="G4NDP4"/>
<dbReference type="OrthoDB" id="5772781at2759"/>
<dbReference type="RefSeq" id="XP_003718066.1">
    <property type="nucleotide sequence ID" value="XM_003718018.1"/>
</dbReference>
<dbReference type="AlphaFoldDB" id="G4NDP4"/>
<keyword evidence="2" id="KW-1185">Reference proteome</keyword>
<dbReference type="VEuPathDB" id="FungiDB:MGG_17349"/>
<sequence length="165" mass="18514">MPSGTKIISAVSSGVSPWAKTVKINVVQLDGAPKRYCLKASILSTFADGRFRLECQALCEGEYESQLLIEEAVGRGFGPIAWAWGELVLRRRLSPFIEQSSLTGRFGFHCATVCGSMQRTVLWDDKWANSFTHLFKDVIGYDNRVNPPWPEYDRACRITIDLIIP</sequence>
<evidence type="ECO:0000313" key="1">
    <source>
        <dbReference type="EMBL" id="EHA48482.1"/>
    </source>
</evidence>
<dbReference type="KEGG" id="mgr:MGG_17349"/>
<dbReference type="HOGENOM" id="CLU_1611102_0_0_1"/>
<proteinExistence type="predicted"/>
<organism evidence="1 2">
    <name type="scientific">Pyricularia oryzae (strain 70-15 / ATCC MYA-4617 / FGSC 8958)</name>
    <name type="common">Rice blast fungus</name>
    <name type="synonym">Magnaporthe oryzae</name>
    <dbReference type="NCBI Taxonomy" id="242507"/>
    <lineage>
        <taxon>Eukaryota</taxon>
        <taxon>Fungi</taxon>
        <taxon>Dikarya</taxon>
        <taxon>Ascomycota</taxon>
        <taxon>Pezizomycotina</taxon>
        <taxon>Sordariomycetes</taxon>
        <taxon>Sordariomycetidae</taxon>
        <taxon>Magnaporthales</taxon>
        <taxon>Pyriculariaceae</taxon>
        <taxon>Pyricularia</taxon>
    </lineage>
</organism>
<dbReference type="Proteomes" id="UP000009058">
    <property type="component" value="Chromosome 5"/>
</dbReference>
<dbReference type="GeneID" id="12984012"/>
<reference evidence="1 2" key="1">
    <citation type="journal article" date="2005" name="Nature">
        <title>The genome sequence of the rice blast fungus Magnaporthe grisea.</title>
        <authorList>
            <person name="Dean R.A."/>
            <person name="Talbot N.J."/>
            <person name="Ebbole D.J."/>
            <person name="Farman M.L."/>
            <person name="Mitchell T.K."/>
            <person name="Orbach M.J."/>
            <person name="Thon M."/>
            <person name="Kulkarni R."/>
            <person name="Xu J.R."/>
            <person name="Pan H."/>
            <person name="Read N.D."/>
            <person name="Lee Y.H."/>
            <person name="Carbone I."/>
            <person name="Brown D."/>
            <person name="Oh Y.Y."/>
            <person name="Donofrio N."/>
            <person name="Jeong J.S."/>
            <person name="Soanes D.M."/>
            <person name="Djonovic S."/>
            <person name="Kolomiets E."/>
            <person name="Rehmeyer C."/>
            <person name="Li W."/>
            <person name="Harding M."/>
            <person name="Kim S."/>
            <person name="Lebrun M.H."/>
            <person name="Bohnert H."/>
            <person name="Coughlan S."/>
            <person name="Butler J."/>
            <person name="Calvo S."/>
            <person name="Ma L.J."/>
            <person name="Nicol R."/>
            <person name="Purcell S."/>
            <person name="Nusbaum C."/>
            <person name="Galagan J.E."/>
            <person name="Birren B.W."/>
        </authorList>
    </citation>
    <scope>NUCLEOTIDE SEQUENCE [LARGE SCALE GENOMIC DNA]</scope>
    <source>
        <strain evidence="2">70-15 / ATCC MYA-4617 / FGSC 8958</strain>
    </source>
</reference>
<gene>
    <name evidence="1" type="ORF">MGG_17349</name>
</gene>
<evidence type="ECO:0000313" key="2">
    <source>
        <dbReference type="Proteomes" id="UP000009058"/>
    </source>
</evidence>
<protein>
    <submittedName>
        <fullName evidence="1">Uncharacterized protein</fullName>
    </submittedName>
</protein>
<accession>G4NDP4</accession>
<name>G4NDP4_PYRO7</name>
<dbReference type="EMBL" id="CM001235">
    <property type="protein sequence ID" value="EHA48482.1"/>
    <property type="molecule type" value="Genomic_DNA"/>
</dbReference>
<reference key="2">
    <citation type="submission" date="2011-05" db="EMBL/GenBank/DDBJ databases">
        <title>The Genome Sequence of Magnaporthe oryzae 70-15.</title>
        <authorList>
            <consortium name="The Broad Institute Genome Sequencing Platform"/>
            <person name="Ma L.-J."/>
            <person name="Dead R."/>
            <person name="Young S.K."/>
            <person name="Zeng Q."/>
            <person name="Gargeya S."/>
            <person name="Fitzgerald M."/>
            <person name="Haas B."/>
            <person name="Abouelleil A."/>
            <person name="Alvarado L."/>
            <person name="Arachchi H.M."/>
            <person name="Berlin A."/>
            <person name="Brown A."/>
            <person name="Chapman S.B."/>
            <person name="Chen Z."/>
            <person name="Dunbar C."/>
            <person name="Freedman E."/>
            <person name="Gearin G."/>
            <person name="Gellesch M."/>
            <person name="Goldberg J."/>
            <person name="Griggs A."/>
            <person name="Gujja S."/>
            <person name="Heiman D."/>
            <person name="Howarth C."/>
            <person name="Larson L."/>
            <person name="Lui A."/>
            <person name="MacDonald P.J.P."/>
            <person name="Mehta T."/>
            <person name="Montmayeur A."/>
            <person name="Murphy C."/>
            <person name="Neiman D."/>
            <person name="Pearson M."/>
            <person name="Priest M."/>
            <person name="Roberts A."/>
            <person name="Saif S."/>
            <person name="Shea T."/>
            <person name="Shenoy N."/>
            <person name="Sisk P."/>
            <person name="Stolte C."/>
            <person name="Sykes S."/>
            <person name="Yandava C."/>
            <person name="Wortman J."/>
            <person name="Nusbaum C."/>
            <person name="Birren B."/>
        </authorList>
    </citation>
    <scope>NUCLEOTIDE SEQUENCE</scope>
    <source>
        <strain>70-15</strain>
    </source>
</reference>